<dbReference type="InterPro" id="IPR050595">
    <property type="entry name" value="Bact_response_regulator"/>
</dbReference>
<dbReference type="InterPro" id="IPR001789">
    <property type="entry name" value="Sig_transdc_resp-reg_receiver"/>
</dbReference>
<gene>
    <name evidence="4" type="ORF">EVS84_03675</name>
</gene>
<name>A0A4Q4LA99_9PSED</name>
<dbReference type="CDD" id="cd00156">
    <property type="entry name" value="REC"/>
    <property type="match status" value="1"/>
</dbReference>
<protein>
    <submittedName>
        <fullName evidence="4">Response regulator</fullName>
    </submittedName>
</protein>
<keyword evidence="1 2" id="KW-0597">Phosphoprotein</keyword>
<evidence type="ECO:0000256" key="1">
    <source>
        <dbReference type="ARBA" id="ARBA00022553"/>
    </source>
</evidence>
<dbReference type="PANTHER" id="PTHR44591:SF3">
    <property type="entry name" value="RESPONSE REGULATORY DOMAIN-CONTAINING PROTEIN"/>
    <property type="match status" value="1"/>
</dbReference>
<evidence type="ECO:0000259" key="3">
    <source>
        <dbReference type="PROSITE" id="PS50110"/>
    </source>
</evidence>
<dbReference type="RefSeq" id="WP_129997628.1">
    <property type="nucleotide sequence ID" value="NZ_SEUB01000001.1"/>
</dbReference>
<evidence type="ECO:0000256" key="2">
    <source>
        <dbReference type="PROSITE-ProRule" id="PRU00169"/>
    </source>
</evidence>
<accession>A0A4Q4LA99</accession>
<dbReference type="GO" id="GO:0000160">
    <property type="term" value="P:phosphorelay signal transduction system"/>
    <property type="evidence" value="ECO:0007669"/>
    <property type="project" value="InterPro"/>
</dbReference>
<dbReference type="SUPFAM" id="SSF52172">
    <property type="entry name" value="CheY-like"/>
    <property type="match status" value="1"/>
</dbReference>
<dbReference type="SMART" id="SM00448">
    <property type="entry name" value="REC"/>
    <property type="match status" value="1"/>
</dbReference>
<sequence>MIASWEGMRRIDGEILVVEDDPTLRRITQHIVEELGAKTVTFETADDALVYLLQSSQHCCLVIADYGLPGQINGMELIRLVREKWPSVRSLLMSGYELLPATVPAPTVYLQKPWTIDELLVAVAGLLQPDFPIQKP</sequence>
<dbReference type="Pfam" id="PF00072">
    <property type="entry name" value="Response_reg"/>
    <property type="match status" value="1"/>
</dbReference>
<dbReference type="AlphaFoldDB" id="A0A4Q4LA99"/>
<dbReference type="InterPro" id="IPR011006">
    <property type="entry name" value="CheY-like_superfamily"/>
</dbReference>
<evidence type="ECO:0000313" key="4">
    <source>
        <dbReference type="EMBL" id="RYM44857.1"/>
    </source>
</evidence>
<dbReference type="Gene3D" id="3.40.50.2300">
    <property type="match status" value="1"/>
</dbReference>
<organism evidence="4 5">
    <name type="scientific">Pseudomonas koreensis</name>
    <dbReference type="NCBI Taxonomy" id="198620"/>
    <lineage>
        <taxon>Bacteria</taxon>
        <taxon>Pseudomonadati</taxon>
        <taxon>Pseudomonadota</taxon>
        <taxon>Gammaproteobacteria</taxon>
        <taxon>Pseudomonadales</taxon>
        <taxon>Pseudomonadaceae</taxon>
        <taxon>Pseudomonas</taxon>
    </lineage>
</organism>
<feature type="modified residue" description="4-aspartylphosphate" evidence="2">
    <location>
        <position position="65"/>
    </location>
</feature>
<evidence type="ECO:0000313" key="5">
    <source>
        <dbReference type="Proteomes" id="UP000291107"/>
    </source>
</evidence>
<proteinExistence type="predicted"/>
<feature type="domain" description="Response regulatory" evidence="3">
    <location>
        <begin position="14"/>
        <end position="127"/>
    </location>
</feature>
<dbReference type="PROSITE" id="PS50110">
    <property type="entry name" value="RESPONSE_REGULATORY"/>
    <property type="match status" value="1"/>
</dbReference>
<dbReference type="Proteomes" id="UP000291107">
    <property type="component" value="Unassembled WGS sequence"/>
</dbReference>
<comment type="caution">
    <text evidence="4">The sequence shown here is derived from an EMBL/GenBank/DDBJ whole genome shotgun (WGS) entry which is preliminary data.</text>
</comment>
<dbReference type="EMBL" id="SEUB01000001">
    <property type="protein sequence ID" value="RYM44857.1"/>
    <property type="molecule type" value="Genomic_DNA"/>
</dbReference>
<dbReference type="PANTHER" id="PTHR44591">
    <property type="entry name" value="STRESS RESPONSE REGULATOR PROTEIN 1"/>
    <property type="match status" value="1"/>
</dbReference>
<reference evidence="4 5" key="1">
    <citation type="submission" date="2019-02" db="EMBL/GenBank/DDBJ databases">
        <title>Genome of Pseudomonas korensis isolated from heavy metal contaminated environment.</title>
        <authorList>
            <person name="Ayangbenro A.S."/>
            <person name="Babalola O."/>
        </authorList>
    </citation>
    <scope>NUCLEOTIDE SEQUENCE [LARGE SCALE GENOMIC DNA]</scope>
    <source>
        <strain evidence="4 5">AB36</strain>
    </source>
</reference>